<sequence length="340" mass="38465">MGFSFIPLSGKQRLEKYEYLKQSYDSTDLTWRIMHNILITGGSGLIGRRLTEHLQARGHRVMWLSHSHAEGTGVYPNGGIYRWNVNKGLLDERPLRTADAIIHLAGVNIGDKPWTPSRKREIMRSRVLGARLLCNQLEKMSHYVKTYISASAIGYYDMEEGPAILTEDAPLGAGFLAETCRLWEREADRFESRLGVRKVIFRNGLVLSNRGGVLRKMSKPFKYGFNTPVGSGLQYFNWIHIDDLCGIYLSAVEREDIKGVYNAVSPAPLTNDQFNYAMAYVFGGNHVRIAIPEKAVRFVLGEMSSLILEGKRVSAEKIIDTGFEFVYCSVNQALRSFRSR</sequence>
<accession>A0A379DIL8</accession>
<dbReference type="Proteomes" id="UP000254263">
    <property type="component" value="Unassembled WGS sequence"/>
</dbReference>
<feature type="domain" description="NAD-dependent epimerase/dehydratase" evidence="2">
    <location>
        <begin position="37"/>
        <end position="262"/>
    </location>
</feature>
<comment type="similarity">
    <text evidence="1">Belongs to the NAD(P)-dependent epimerase/dehydratase family. SDR39U1 subfamily.</text>
</comment>
<gene>
    <name evidence="4" type="ORF">NCTC13100_00710</name>
</gene>
<feature type="domain" description="DUF1731" evidence="3">
    <location>
        <begin position="291"/>
        <end position="336"/>
    </location>
</feature>
<evidence type="ECO:0000313" key="5">
    <source>
        <dbReference type="Proteomes" id="UP000254263"/>
    </source>
</evidence>
<dbReference type="AlphaFoldDB" id="A0A379DIL8"/>
<evidence type="ECO:0000259" key="3">
    <source>
        <dbReference type="Pfam" id="PF08338"/>
    </source>
</evidence>
<dbReference type="InterPro" id="IPR036291">
    <property type="entry name" value="NAD(P)-bd_dom_sf"/>
</dbReference>
<dbReference type="InterPro" id="IPR010099">
    <property type="entry name" value="SDR39U1"/>
</dbReference>
<dbReference type="PANTHER" id="PTHR11092:SF0">
    <property type="entry name" value="EPIMERASE FAMILY PROTEIN SDR39U1"/>
    <property type="match status" value="1"/>
</dbReference>
<dbReference type="PANTHER" id="PTHR11092">
    <property type="entry name" value="SUGAR NUCLEOTIDE EPIMERASE RELATED"/>
    <property type="match status" value="1"/>
</dbReference>
<dbReference type="Pfam" id="PF08338">
    <property type="entry name" value="DUF1731"/>
    <property type="match status" value="1"/>
</dbReference>
<dbReference type="InterPro" id="IPR001509">
    <property type="entry name" value="Epimerase_deHydtase"/>
</dbReference>
<dbReference type="NCBIfam" id="TIGR01777">
    <property type="entry name" value="yfcH"/>
    <property type="match status" value="1"/>
</dbReference>
<protein>
    <submittedName>
        <fullName evidence="4">Epimerase family protein SA0724</fullName>
    </submittedName>
</protein>
<dbReference type="Pfam" id="PF01370">
    <property type="entry name" value="Epimerase"/>
    <property type="match status" value="1"/>
</dbReference>
<dbReference type="EMBL" id="UGTI01000001">
    <property type="protein sequence ID" value="SUB77585.1"/>
    <property type="molecule type" value="Genomic_DNA"/>
</dbReference>
<dbReference type="Gene3D" id="3.40.50.720">
    <property type="entry name" value="NAD(P)-binding Rossmann-like Domain"/>
    <property type="match status" value="1"/>
</dbReference>
<evidence type="ECO:0000259" key="2">
    <source>
        <dbReference type="Pfam" id="PF01370"/>
    </source>
</evidence>
<evidence type="ECO:0000256" key="1">
    <source>
        <dbReference type="ARBA" id="ARBA00009353"/>
    </source>
</evidence>
<proteinExistence type="inferred from homology"/>
<reference evidence="4 5" key="1">
    <citation type="submission" date="2018-06" db="EMBL/GenBank/DDBJ databases">
        <authorList>
            <consortium name="Pathogen Informatics"/>
            <person name="Doyle S."/>
        </authorList>
    </citation>
    <scope>NUCLEOTIDE SEQUENCE [LARGE SCALE GENOMIC DNA]</scope>
    <source>
        <strain evidence="4 5">NCTC13100</strain>
    </source>
</reference>
<evidence type="ECO:0000313" key="4">
    <source>
        <dbReference type="EMBL" id="SUB77585.1"/>
    </source>
</evidence>
<organism evidence="4 5">
    <name type="scientific">Porphyromonas macacae</name>
    <dbReference type="NCBI Taxonomy" id="28115"/>
    <lineage>
        <taxon>Bacteria</taxon>
        <taxon>Pseudomonadati</taxon>
        <taxon>Bacteroidota</taxon>
        <taxon>Bacteroidia</taxon>
        <taxon>Bacteroidales</taxon>
        <taxon>Porphyromonadaceae</taxon>
        <taxon>Porphyromonas</taxon>
    </lineage>
</organism>
<dbReference type="InterPro" id="IPR013549">
    <property type="entry name" value="DUF1731"/>
</dbReference>
<dbReference type="SUPFAM" id="SSF51735">
    <property type="entry name" value="NAD(P)-binding Rossmann-fold domains"/>
    <property type="match status" value="1"/>
</dbReference>
<name>A0A379DIL8_9PORP</name>